<accession>A0A1J5RTV6</accession>
<gene>
    <name evidence="10" type="ORF">GALL_251140</name>
</gene>
<keyword evidence="3" id="KW-0378">Hydrolase</keyword>
<organism evidence="10">
    <name type="scientific">mine drainage metagenome</name>
    <dbReference type="NCBI Taxonomy" id="410659"/>
    <lineage>
        <taxon>unclassified sequences</taxon>
        <taxon>metagenomes</taxon>
        <taxon>ecological metagenomes</taxon>
    </lineage>
</organism>
<evidence type="ECO:0000256" key="1">
    <source>
        <dbReference type="ARBA" id="ARBA00022472"/>
    </source>
</evidence>
<keyword evidence="8" id="KW-0804">Transcription</keyword>
<dbReference type="GO" id="GO:0006353">
    <property type="term" value="P:DNA-templated transcription termination"/>
    <property type="evidence" value="ECO:0007669"/>
    <property type="project" value="UniProtKB-KW"/>
</dbReference>
<dbReference type="GO" id="GO:0008186">
    <property type="term" value="F:ATP-dependent activity, acting on RNA"/>
    <property type="evidence" value="ECO:0007669"/>
    <property type="project" value="InterPro"/>
</dbReference>
<dbReference type="SMART" id="SM00959">
    <property type="entry name" value="Rho_N"/>
    <property type="match status" value="1"/>
</dbReference>
<evidence type="ECO:0000259" key="9">
    <source>
        <dbReference type="PROSITE" id="PS51856"/>
    </source>
</evidence>
<keyword evidence="6" id="KW-0694">RNA-binding</keyword>
<dbReference type="InterPro" id="IPR000194">
    <property type="entry name" value="ATPase_F1/V1/A1_a/bsu_nucl-bd"/>
</dbReference>
<comment type="caution">
    <text evidence="10">The sequence shown here is derived from an EMBL/GenBank/DDBJ whole genome shotgun (WGS) entry which is preliminary data.</text>
</comment>
<dbReference type="PANTHER" id="PTHR46425">
    <property type="entry name" value="TRANSCRIPTION TERMINATION FACTOR RHO"/>
    <property type="match status" value="1"/>
</dbReference>
<evidence type="ECO:0000256" key="8">
    <source>
        <dbReference type="ARBA" id="ARBA00023163"/>
    </source>
</evidence>
<dbReference type="AlphaFoldDB" id="A0A1J5RTV6"/>
<dbReference type="InterPro" id="IPR036269">
    <property type="entry name" value="Rho_N_sf"/>
</dbReference>
<reference evidence="10" key="1">
    <citation type="submission" date="2016-10" db="EMBL/GenBank/DDBJ databases">
        <title>Sequence of Gallionella enrichment culture.</title>
        <authorList>
            <person name="Poehlein A."/>
            <person name="Muehling M."/>
            <person name="Daniel R."/>
        </authorList>
    </citation>
    <scope>NUCLEOTIDE SEQUENCE</scope>
</reference>
<dbReference type="CDD" id="cd01128">
    <property type="entry name" value="rho_factor_C"/>
    <property type="match status" value="1"/>
</dbReference>
<dbReference type="InterPro" id="IPR041703">
    <property type="entry name" value="Rho_factor_ATP-bd"/>
</dbReference>
<keyword evidence="1" id="KW-0806">Transcription termination</keyword>
<dbReference type="GO" id="GO:0004386">
    <property type="term" value="F:helicase activity"/>
    <property type="evidence" value="ECO:0007669"/>
    <property type="project" value="UniProtKB-KW"/>
</dbReference>
<keyword evidence="4" id="KW-0347">Helicase</keyword>
<proteinExistence type="inferred from homology"/>
<dbReference type="SMART" id="SM00382">
    <property type="entry name" value="AAA"/>
    <property type="match status" value="1"/>
</dbReference>
<dbReference type="SUPFAM" id="SSF52540">
    <property type="entry name" value="P-loop containing nucleoside triphosphate hydrolases"/>
    <property type="match status" value="1"/>
</dbReference>
<keyword evidence="5" id="KW-0067">ATP-binding</keyword>
<dbReference type="Pfam" id="PF07498">
    <property type="entry name" value="Rho_N"/>
    <property type="match status" value="1"/>
</dbReference>
<dbReference type="GO" id="GO:0005524">
    <property type="term" value="F:ATP binding"/>
    <property type="evidence" value="ECO:0007669"/>
    <property type="project" value="UniProtKB-KW"/>
</dbReference>
<keyword evidence="7" id="KW-0805">Transcription regulation</keyword>
<dbReference type="SUPFAM" id="SSF50249">
    <property type="entry name" value="Nucleic acid-binding proteins"/>
    <property type="match status" value="1"/>
</dbReference>
<dbReference type="InterPro" id="IPR003593">
    <property type="entry name" value="AAA+_ATPase"/>
</dbReference>
<evidence type="ECO:0000256" key="2">
    <source>
        <dbReference type="ARBA" id="ARBA00022741"/>
    </source>
</evidence>
<dbReference type="Pfam" id="PF00006">
    <property type="entry name" value="ATP-synt_ab"/>
    <property type="match status" value="1"/>
</dbReference>
<dbReference type="InterPro" id="IPR004665">
    <property type="entry name" value="Term_rho"/>
</dbReference>
<keyword evidence="2" id="KW-0547">Nucleotide-binding</keyword>
<evidence type="ECO:0000256" key="3">
    <source>
        <dbReference type="ARBA" id="ARBA00022801"/>
    </source>
</evidence>
<dbReference type="Gene3D" id="1.10.720.10">
    <property type="match status" value="1"/>
</dbReference>
<dbReference type="SMART" id="SM00357">
    <property type="entry name" value="CSP"/>
    <property type="match status" value="1"/>
</dbReference>
<evidence type="ECO:0000256" key="6">
    <source>
        <dbReference type="ARBA" id="ARBA00022884"/>
    </source>
</evidence>
<evidence type="ECO:0000256" key="5">
    <source>
        <dbReference type="ARBA" id="ARBA00022840"/>
    </source>
</evidence>
<evidence type="ECO:0000256" key="4">
    <source>
        <dbReference type="ARBA" id="ARBA00022806"/>
    </source>
</evidence>
<dbReference type="InterPro" id="IPR011129">
    <property type="entry name" value="CSD"/>
</dbReference>
<dbReference type="InterPro" id="IPR012340">
    <property type="entry name" value="NA-bd_OB-fold"/>
</dbReference>
<evidence type="ECO:0000256" key="7">
    <source>
        <dbReference type="ARBA" id="ARBA00023015"/>
    </source>
</evidence>
<dbReference type="GO" id="GO:0003723">
    <property type="term" value="F:RNA binding"/>
    <property type="evidence" value="ECO:0007669"/>
    <property type="project" value="UniProtKB-KW"/>
</dbReference>
<dbReference type="InterPro" id="IPR027417">
    <property type="entry name" value="P-loop_NTPase"/>
</dbReference>
<dbReference type="EMBL" id="MLJW01000219">
    <property type="protein sequence ID" value="OIQ92899.1"/>
    <property type="molecule type" value="Genomic_DNA"/>
</dbReference>
<feature type="domain" description="Rho RNA-BD" evidence="9">
    <location>
        <begin position="48"/>
        <end position="123"/>
    </location>
</feature>
<sequence>MHLSELKVLHVGQLLEMAIANEIDGANRLRKQELIFALLKNRAKKGESIFGDGALEVLPDGFGFLRSPDTSYLAGTDDIYISPSQIRRFNLHTGDTIEGEIRTPKDGERYFALVKVDKVNGEPPEASKHKILFENLTPLHPNKHMLLERDMRGEENTTSRVIDIIAPIGKGQRGLLVASPKSGKTVMMQHIAHAISVNHPDVVLIVLLIDERPEEVTEMQRSVKGEVVASTFDEPATRHVQVAEMVIEKAKRLVEHKKDVVILLDSITRLARAYNTVVPASGKVLTGGVDANALQRPKRFFGAARNIEEGGSLTIIATALIDTGSRMDDVIYEEFKGTGNMEIHLDRRMAEKRVYPAINVNRSGTRREELLLKPDVLQKMWVLRKLLYNMDDMEAMEFLLDKIKATKNNAEFFDAMRRG</sequence>
<dbReference type="Gene3D" id="2.40.50.140">
    <property type="entry name" value="Nucleic acid-binding proteins"/>
    <property type="match status" value="1"/>
</dbReference>
<dbReference type="CDD" id="cd04459">
    <property type="entry name" value="Rho_CSD"/>
    <property type="match status" value="1"/>
</dbReference>
<protein>
    <recommendedName>
        <fullName evidence="9">Rho RNA-BD domain-containing protein</fullName>
    </recommendedName>
</protein>
<dbReference type="PROSITE" id="PS51856">
    <property type="entry name" value="RHO_RNA_BD"/>
    <property type="match status" value="1"/>
</dbReference>
<dbReference type="InterPro" id="IPR011113">
    <property type="entry name" value="Rho_RNA-bd"/>
</dbReference>
<dbReference type="HAMAP" id="MF_01884">
    <property type="entry name" value="Rho"/>
    <property type="match status" value="1"/>
</dbReference>
<dbReference type="SUPFAM" id="SSF68912">
    <property type="entry name" value="Rho N-terminal domain-like"/>
    <property type="match status" value="1"/>
</dbReference>
<dbReference type="GO" id="GO:0016787">
    <property type="term" value="F:hydrolase activity"/>
    <property type="evidence" value="ECO:0007669"/>
    <property type="project" value="UniProtKB-KW"/>
</dbReference>
<dbReference type="InterPro" id="IPR011112">
    <property type="entry name" value="Rho-like_N"/>
</dbReference>
<dbReference type="Pfam" id="PF07497">
    <property type="entry name" value="Rho_RNA_bind"/>
    <property type="match status" value="1"/>
</dbReference>
<dbReference type="FunFam" id="3.40.50.300:FF:000072">
    <property type="entry name" value="Transcription termination factor Rho"/>
    <property type="match status" value="1"/>
</dbReference>
<evidence type="ECO:0000313" key="10">
    <source>
        <dbReference type="EMBL" id="OIQ92899.1"/>
    </source>
</evidence>
<name>A0A1J5RTV6_9ZZZZ</name>
<dbReference type="NCBIfam" id="NF006886">
    <property type="entry name" value="PRK09376.1"/>
    <property type="match status" value="1"/>
</dbReference>
<dbReference type="PANTHER" id="PTHR46425:SF1">
    <property type="entry name" value="TRANSCRIPTION TERMINATION FACTOR RHO"/>
    <property type="match status" value="1"/>
</dbReference>
<dbReference type="NCBIfam" id="TIGR00767">
    <property type="entry name" value="rho"/>
    <property type="match status" value="1"/>
</dbReference>
<dbReference type="FunFam" id="2.40.50.140:FF:000010">
    <property type="entry name" value="Transcription termination factor Rho"/>
    <property type="match status" value="1"/>
</dbReference>
<dbReference type="Gene3D" id="3.40.50.300">
    <property type="entry name" value="P-loop containing nucleotide triphosphate hydrolases"/>
    <property type="match status" value="1"/>
</dbReference>